<proteinExistence type="inferred from homology"/>
<dbReference type="Pfam" id="PF01061">
    <property type="entry name" value="ABC2_membrane"/>
    <property type="match status" value="1"/>
</dbReference>
<reference evidence="7 8" key="1">
    <citation type="submission" date="2013-12" db="EMBL/GenBank/DDBJ databases">
        <title>Complete genome sequence of Rhizobium etli bv. mimosae IE4771.</title>
        <authorList>
            <person name="Bustos P."/>
            <person name="Santamaria R.I."/>
            <person name="Lozano L."/>
            <person name="Ormeno-Orrillo E."/>
            <person name="Rogel M.A."/>
            <person name="Romero D."/>
            <person name="Cevallos M.A."/>
            <person name="Martinez-Romero E."/>
            <person name="Gonzalez V."/>
        </authorList>
    </citation>
    <scope>NUCLEOTIDE SEQUENCE [LARGE SCALE GENOMIC DNA]</scope>
    <source>
        <strain evidence="7 8">IE4771</strain>
    </source>
</reference>
<feature type="transmembrane region" description="Helical" evidence="5">
    <location>
        <begin position="20"/>
        <end position="43"/>
    </location>
</feature>
<dbReference type="OrthoDB" id="9804001at2"/>
<feature type="transmembrane region" description="Helical" evidence="5">
    <location>
        <begin position="224"/>
        <end position="245"/>
    </location>
</feature>
<keyword evidence="5" id="KW-0813">Transport</keyword>
<dbReference type="InterPro" id="IPR000412">
    <property type="entry name" value="ABC_2_transport"/>
</dbReference>
<feature type="domain" description="ABC transmembrane type-2" evidence="6">
    <location>
        <begin position="19"/>
        <end position="248"/>
    </location>
</feature>
<organism evidence="7 8">
    <name type="scientific">Rhizobium etli bv. mimosae str. IE4771</name>
    <dbReference type="NCBI Taxonomy" id="1432050"/>
    <lineage>
        <taxon>Bacteria</taxon>
        <taxon>Pseudomonadati</taxon>
        <taxon>Pseudomonadota</taxon>
        <taxon>Alphaproteobacteria</taxon>
        <taxon>Hyphomicrobiales</taxon>
        <taxon>Rhizobiaceae</taxon>
        <taxon>Rhizobium/Agrobacterium group</taxon>
        <taxon>Rhizobium</taxon>
    </lineage>
</organism>
<accession>A0A060I1V4</accession>
<evidence type="ECO:0000256" key="2">
    <source>
        <dbReference type="ARBA" id="ARBA00022692"/>
    </source>
</evidence>
<evidence type="ECO:0000259" key="6">
    <source>
        <dbReference type="PROSITE" id="PS51012"/>
    </source>
</evidence>
<dbReference type="InterPro" id="IPR013525">
    <property type="entry name" value="ABC2_TM"/>
</dbReference>
<keyword evidence="5" id="KW-1003">Cell membrane</keyword>
<evidence type="ECO:0000256" key="5">
    <source>
        <dbReference type="RuleBase" id="RU361157"/>
    </source>
</evidence>
<evidence type="ECO:0000256" key="4">
    <source>
        <dbReference type="ARBA" id="ARBA00023136"/>
    </source>
</evidence>
<feature type="transmembrane region" description="Helical" evidence="5">
    <location>
        <begin position="140"/>
        <end position="161"/>
    </location>
</feature>
<dbReference type="InterPro" id="IPR052522">
    <property type="entry name" value="ABC-2_transport_permease"/>
</dbReference>
<name>A0A060I1V4_RHIET</name>
<protein>
    <recommendedName>
        <fullName evidence="5">Transport permease protein</fullName>
    </recommendedName>
</protein>
<feature type="transmembrane region" description="Helical" evidence="5">
    <location>
        <begin position="167"/>
        <end position="188"/>
    </location>
</feature>
<evidence type="ECO:0000313" key="7">
    <source>
        <dbReference type="EMBL" id="AIC27684.1"/>
    </source>
</evidence>
<comment type="similarity">
    <text evidence="5">Belongs to the ABC-2 integral membrane protein family.</text>
</comment>
<dbReference type="HOGENOM" id="CLU_039483_3_0_5"/>
<keyword evidence="3 5" id="KW-1133">Transmembrane helix</keyword>
<keyword evidence="4 5" id="KW-0472">Membrane</keyword>
<sequence length="253" mass="27938">MNVEAIKSIYLFEMARTRRTLLQSVISPVISTSLYFIVFGAAIGSRIQEVEGVSYGAFITPGLIMLTLLGQCISNGSFGIYFPKFTGTIYEVLSAPVAMTEILLGYVGAAATKGMIIGVIILLTANLFVDVRIEHPFMMILFFLLTAVTFSLFGFMIGIWAGNFEQLNLIPMLVVPPLTFLGGSFYSVNMLPPFWQAVSHFNPVLYLVSGFRWSFYGIADVNPIISLAMITVFLAICLGTLGWIFKTGYRLRN</sequence>
<dbReference type="AlphaFoldDB" id="A0A060I1V4"/>
<dbReference type="NCBIfam" id="NF011648">
    <property type="entry name" value="PRK15066.1"/>
    <property type="match status" value="1"/>
</dbReference>
<gene>
    <name evidence="7" type="ORF">IE4771_CH02584</name>
</gene>
<feature type="transmembrane region" description="Helical" evidence="5">
    <location>
        <begin position="55"/>
        <end position="82"/>
    </location>
</feature>
<evidence type="ECO:0000256" key="1">
    <source>
        <dbReference type="ARBA" id="ARBA00004141"/>
    </source>
</evidence>
<dbReference type="EMBL" id="CP006986">
    <property type="protein sequence ID" value="AIC27684.1"/>
    <property type="molecule type" value="Genomic_DNA"/>
</dbReference>
<evidence type="ECO:0000256" key="3">
    <source>
        <dbReference type="ARBA" id="ARBA00022989"/>
    </source>
</evidence>
<dbReference type="PIRSF" id="PIRSF006648">
    <property type="entry name" value="DrrB"/>
    <property type="match status" value="1"/>
</dbReference>
<dbReference type="KEGG" id="rei:IE4771_CH02584"/>
<dbReference type="PANTHER" id="PTHR43332:SF1">
    <property type="entry name" value="TRANSPORT PERMEASE PROTEIN"/>
    <property type="match status" value="1"/>
</dbReference>
<dbReference type="GO" id="GO:0140359">
    <property type="term" value="F:ABC-type transporter activity"/>
    <property type="evidence" value="ECO:0007669"/>
    <property type="project" value="InterPro"/>
</dbReference>
<dbReference type="PANTHER" id="PTHR43332">
    <property type="entry name" value="INNER MEMBRANE TRANSPORT PERMEASE YADH-RELATED"/>
    <property type="match status" value="1"/>
</dbReference>
<dbReference type="GO" id="GO:0043190">
    <property type="term" value="C:ATP-binding cassette (ABC) transporter complex"/>
    <property type="evidence" value="ECO:0007669"/>
    <property type="project" value="InterPro"/>
</dbReference>
<evidence type="ECO:0000313" key="8">
    <source>
        <dbReference type="Proteomes" id="UP000027180"/>
    </source>
</evidence>
<feature type="transmembrane region" description="Helical" evidence="5">
    <location>
        <begin position="102"/>
        <end position="128"/>
    </location>
</feature>
<keyword evidence="2 5" id="KW-0812">Transmembrane</keyword>
<dbReference type="RefSeq" id="WP_038689444.1">
    <property type="nucleotide sequence ID" value="NZ_CP006986.1"/>
</dbReference>
<dbReference type="InterPro" id="IPR047817">
    <property type="entry name" value="ABC2_TM_bact-type"/>
</dbReference>
<dbReference type="Proteomes" id="UP000027180">
    <property type="component" value="Chromosome"/>
</dbReference>
<dbReference type="PROSITE" id="PS51012">
    <property type="entry name" value="ABC_TM2"/>
    <property type="match status" value="1"/>
</dbReference>
<comment type="subcellular location">
    <subcellularLocation>
        <location evidence="5">Cell inner membrane</location>
        <topology evidence="5">Multi-pass membrane protein</topology>
    </subcellularLocation>
    <subcellularLocation>
        <location evidence="1">Membrane</location>
        <topology evidence="1">Multi-pass membrane protein</topology>
    </subcellularLocation>
</comment>
<dbReference type="PRINTS" id="PR00164">
    <property type="entry name" value="ABC2TRNSPORT"/>
</dbReference>